<dbReference type="AlphaFoldDB" id="A0A6M2DDV2"/>
<evidence type="ECO:0000313" key="2">
    <source>
        <dbReference type="EMBL" id="NOV43127.1"/>
    </source>
</evidence>
<dbReference type="EMBL" id="GHWJ01010390">
    <property type="protein sequence ID" value="NOV43127.1"/>
    <property type="molecule type" value="Transcribed_RNA"/>
</dbReference>
<accession>A0A6M2DDV2</accession>
<organism evidence="2">
    <name type="scientific">Rhipicephalus microplus</name>
    <name type="common">Cattle tick</name>
    <name type="synonym">Boophilus microplus</name>
    <dbReference type="NCBI Taxonomy" id="6941"/>
    <lineage>
        <taxon>Eukaryota</taxon>
        <taxon>Metazoa</taxon>
        <taxon>Ecdysozoa</taxon>
        <taxon>Arthropoda</taxon>
        <taxon>Chelicerata</taxon>
        <taxon>Arachnida</taxon>
        <taxon>Acari</taxon>
        <taxon>Parasitiformes</taxon>
        <taxon>Ixodida</taxon>
        <taxon>Ixodoidea</taxon>
        <taxon>Ixodidae</taxon>
        <taxon>Rhipicephalinae</taxon>
        <taxon>Rhipicephalus</taxon>
        <taxon>Boophilus</taxon>
    </lineage>
</organism>
<evidence type="ECO:0000256" key="1">
    <source>
        <dbReference type="SAM" id="SignalP"/>
    </source>
</evidence>
<feature type="signal peptide" evidence="1">
    <location>
        <begin position="1"/>
        <end position="16"/>
    </location>
</feature>
<sequence>MSLLSISCFYLHVAGSMCYSAFGCGFVCASMCPCYPRTSKSIAHFISTYREKHGFLKCRFIMSRFTVNFLIFIRRKKTYLEKCKL</sequence>
<feature type="chain" id="PRO_5026859417" evidence="1">
    <location>
        <begin position="17"/>
        <end position="85"/>
    </location>
</feature>
<name>A0A6M2DDV2_RHIMP</name>
<keyword evidence="1" id="KW-0732">Signal</keyword>
<proteinExistence type="predicted"/>
<reference evidence="2" key="1">
    <citation type="submission" date="2019-09" db="EMBL/GenBank/DDBJ databases">
        <title>Organ-specific transcriptomic study of the physiology of the cattle tick, Rhipicephalus microplus.</title>
        <authorList>
            <person name="Tirloni L."/>
            <person name="Braz G."/>
            <person name="Gandara A.C.P."/>
            <person name="Sabadin G.A."/>
            <person name="da Silva R.M."/>
            <person name="Guizzo M.G."/>
            <person name="Machado J.A."/>
            <person name="Costa E.P."/>
            <person name="Gomes H.F."/>
            <person name="Moraes J."/>
            <person name="Mota M.B.S."/>
            <person name="Mesquita R.D."/>
            <person name="Alvarenga P.H."/>
            <person name="Alves F."/>
            <person name="Seixas A."/>
            <person name="da Fonseca R.N."/>
            <person name="Fogaca A."/>
            <person name="Logullo C."/>
            <person name="Tanaka A."/>
            <person name="Daffre S."/>
            <person name="Termignoni C."/>
            <person name="Vaz I.S.Jr."/>
            <person name="Oliveira P.L."/>
            <person name="Ribeiro J.M."/>
        </authorList>
    </citation>
    <scope>NUCLEOTIDE SEQUENCE</scope>
    <source>
        <strain evidence="2">Porto Alegre</strain>
    </source>
</reference>
<protein>
    <submittedName>
        <fullName evidence="2">Putative secreted protein</fullName>
    </submittedName>
</protein>